<protein>
    <submittedName>
        <fullName evidence="2">Uncharacterized protein</fullName>
    </submittedName>
</protein>
<accession>A0A397H1P7</accession>
<sequence>MAHRIPDGLALNEEEQEAFHKMNRQERLGFNALPDNNAKLGFIRGLVLREKSEREKSDFEQKIIYGALYVSTLISLITLSATIYKNEEDKLKIFQVVLNSLIFFAEIAMVAITLWKGKLKHFYIFFIWIFIIVSVLLAILLPIFIKILPATITVFCVKVGIIVSQIIIKYFELKQ</sequence>
<keyword evidence="1" id="KW-1133">Transmembrane helix</keyword>
<dbReference type="OrthoDB" id="2406852at2759"/>
<evidence type="ECO:0000256" key="1">
    <source>
        <dbReference type="SAM" id="Phobius"/>
    </source>
</evidence>
<dbReference type="AlphaFoldDB" id="A0A397H1P7"/>
<keyword evidence="3" id="KW-1185">Reference proteome</keyword>
<proteinExistence type="predicted"/>
<feature type="transmembrane region" description="Helical" evidence="1">
    <location>
        <begin position="96"/>
        <end position="115"/>
    </location>
</feature>
<dbReference type="Proteomes" id="UP000266861">
    <property type="component" value="Unassembled WGS sequence"/>
</dbReference>
<organism evidence="2 3">
    <name type="scientific">Diversispora epigaea</name>
    <dbReference type="NCBI Taxonomy" id="1348612"/>
    <lineage>
        <taxon>Eukaryota</taxon>
        <taxon>Fungi</taxon>
        <taxon>Fungi incertae sedis</taxon>
        <taxon>Mucoromycota</taxon>
        <taxon>Glomeromycotina</taxon>
        <taxon>Glomeromycetes</taxon>
        <taxon>Diversisporales</taxon>
        <taxon>Diversisporaceae</taxon>
        <taxon>Diversispora</taxon>
    </lineage>
</organism>
<reference evidence="2 3" key="1">
    <citation type="submission" date="2018-08" db="EMBL/GenBank/DDBJ databases">
        <title>Genome and evolution of the arbuscular mycorrhizal fungus Diversispora epigaea (formerly Glomus versiforme) and its bacterial endosymbionts.</title>
        <authorList>
            <person name="Sun X."/>
            <person name="Fei Z."/>
            <person name="Harrison M."/>
        </authorList>
    </citation>
    <scope>NUCLEOTIDE SEQUENCE [LARGE SCALE GENOMIC DNA]</scope>
    <source>
        <strain evidence="2 3">IT104</strain>
    </source>
</reference>
<feature type="transmembrane region" description="Helical" evidence="1">
    <location>
        <begin position="151"/>
        <end position="171"/>
    </location>
</feature>
<gene>
    <name evidence="2" type="ORF">Glove_413g24</name>
</gene>
<evidence type="ECO:0000313" key="3">
    <source>
        <dbReference type="Proteomes" id="UP000266861"/>
    </source>
</evidence>
<comment type="caution">
    <text evidence="2">The sequence shown here is derived from an EMBL/GenBank/DDBJ whole genome shotgun (WGS) entry which is preliminary data.</text>
</comment>
<name>A0A397H1P7_9GLOM</name>
<feature type="transmembrane region" description="Helical" evidence="1">
    <location>
        <begin position="63"/>
        <end position="84"/>
    </location>
</feature>
<dbReference type="EMBL" id="PQFF01000366">
    <property type="protein sequence ID" value="RHZ55604.1"/>
    <property type="molecule type" value="Genomic_DNA"/>
</dbReference>
<feature type="transmembrane region" description="Helical" evidence="1">
    <location>
        <begin position="122"/>
        <end position="145"/>
    </location>
</feature>
<keyword evidence="1" id="KW-0812">Transmembrane</keyword>
<keyword evidence="1" id="KW-0472">Membrane</keyword>
<evidence type="ECO:0000313" key="2">
    <source>
        <dbReference type="EMBL" id="RHZ55604.1"/>
    </source>
</evidence>